<dbReference type="Proteomes" id="UP001056778">
    <property type="component" value="Chromosome 8"/>
</dbReference>
<comment type="caution">
    <text evidence="1">The sequence shown here is derived from an EMBL/GenBank/DDBJ whole genome shotgun (WGS) entry which is preliminary data.</text>
</comment>
<gene>
    <name evidence="1" type="ORF">MML48_8g00014294</name>
</gene>
<reference evidence="1" key="1">
    <citation type="submission" date="2022-04" db="EMBL/GenBank/DDBJ databases">
        <title>Chromosome-scale genome assembly of Holotrichia oblita Faldermann.</title>
        <authorList>
            <person name="Rongchong L."/>
        </authorList>
    </citation>
    <scope>NUCLEOTIDE SEQUENCE</scope>
    <source>
        <strain evidence="1">81SQS9</strain>
    </source>
</reference>
<keyword evidence="2" id="KW-1185">Reference proteome</keyword>
<organism evidence="1 2">
    <name type="scientific">Holotrichia oblita</name>
    <name type="common">Chafer beetle</name>
    <dbReference type="NCBI Taxonomy" id="644536"/>
    <lineage>
        <taxon>Eukaryota</taxon>
        <taxon>Metazoa</taxon>
        <taxon>Ecdysozoa</taxon>
        <taxon>Arthropoda</taxon>
        <taxon>Hexapoda</taxon>
        <taxon>Insecta</taxon>
        <taxon>Pterygota</taxon>
        <taxon>Neoptera</taxon>
        <taxon>Endopterygota</taxon>
        <taxon>Coleoptera</taxon>
        <taxon>Polyphaga</taxon>
        <taxon>Scarabaeiformia</taxon>
        <taxon>Scarabaeidae</taxon>
        <taxon>Melolonthinae</taxon>
        <taxon>Holotrichia</taxon>
    </lineage>
</organism>
<name>A0ACB9SPJ4_HOLOL</name>
<evidence type="ECO:0000313" key="2">
    <source>
        <dbReference type="Proteomes" id="UP001056778"/>
    </source>
</evidence>
<protein>
    <submittedName>
        <fullName evidence="1">Vacuolar protein sorting-associated protein</fullName>
    </submittedName>
</protein>
<accession>A0ACB9SPJ4</accession>
<evidence type="ECO:0000313" key="1">
    <source>
        <dbReference type="EMBL" id="KAI4456516.1"/>
    </source>
</evidence>
<proteinExistence type="predicted"/>
<sequence>MTSMFYQFEQPSQNVKNDSLSAAEMSALGFIQMKEPDEPIFQKTKKNLNITDKITHVALSNKYLYVAMANSSGTLLRINLSNSQQEEISLSKYMSTGRLSNLFVDPSGNHLLLTFFPNNSKDSPELCYLSRKSNKLKTTTKFRGHEFTEIGWNRYTSAENTTGSILLGTSKGLIFETEIVLEGEKFFTSGFSSSLEQYWRQLPNYLPLYGNKEVDGLVFDIGKGTNTPITGLEFYQIPMTDKYFIFVATPISLYYFDGKINSTEKPLLQQIFNKYLNVLEDQTCFKQTDTQPLRYSRLKLWSDEPNETPKFFVWLTNKGIRYGKIEPLFNEEKRVVKDIIKEYSEVIPFPKPSYVDMSVSPKYPMNIVATQFHVLLAYSDTIKGISLLSKELVYEDNYNEAFGKLINIVRDHFTNSVWAITENHLYKFIITKEERHVWQFYCDKQEFELAKKFSEDNKFHYNQVLIKEADMLFNKKEYMLSAERYAATQSGFEDICLKFIEAKELEALKVFLCKKLEKLTPHDQAQITMIVLCVIELFLDQLEYMRLQNQEQLPAYHDLQKHFESFLTLKHVSDCVKTNKTSIYNLIASHGDKDNLSKLTIVNKDFEQLIKQHIYNNDYCEALDVLKGQNNIELYYQFTPILIQEIPKLMVKALIEQKRHLMPVKLLPAFVSCDQEHQCIQVVKYLEFCKDHLKTSEKAIHNLLLTLYAKYNPQKLMEYLDYQGQNLLMVQYDVYFALRLCQERNLTMACVQLSALLGLWESAVDLALTIDPKKAKEIANMSPQNDVELRKNYDQENVSTDTTLQNENLNDIEKAMVLLQECDLLRIEDILPFFSDFETIDHFRTAICNSLKEYNQHIQDLKDEMDEAAKSAELIRKEIQSFRNRYTEVNQSDCCDICEKTLMVRPFYAFPCQHRFHSDCLLKELNPLLGPARKNKLADLHRQLNILNTQNIDNVSTASSGMSARDTVKADIDNIVASECLYCGENMIRNIDMPFVDDNVYDRIMKEWE</sequence>
<dbReference type="EMBL" id="CM043022">
    <property type="protein sequence ID" value="KAI4456516.1"/>
    <property type="molecule type" value="Genomic_DNA"/>
</dbReference>